<sequence length="274" mass="30826">MEWTDSNDTGLLYCCAVLTRSPSNYCSWKARWLVFLLLLPPLPRWRAPKAMAQQVSRDFSFRFSALAFSSASRETGGKDENGSIDAHGPISTPLTTTFNAVHPSLVPSPVVLHLFDGKLVLDTFSSSHHCISFRPQQHFGLYHRLARHCPGTVTRPSTNFKQVLESVLTPLCTLCLDNRSTALPRKAWTLFSTNSTVLALSHPPIRRPSPRRLIMSSMPPSCRLTKCRRRRNRRHPRPRMKCTKAALPVLLLLPTLHAPRTTRSSSSFTAITTR</sequence>
<evidence type="ECO:0000313" key="1">
    <source>
        <dbReference type="EMBL" id="KAK1724228.1"/>
    </source>
</evidence>
<accession>A0AAD8XGR4</accession>
<protein>
    <submittedName>
        <fullName evidence="1">Uncharacterized protein</fullName>
    </submittedName>
</protein>
<dbReference type="GeneID" id="85386484"/>
<dbReference type="AlphaFoldDB" id="A0AAD8XGR4"/>
<dbReference type="Proteomes" id="UP001244207">
    <property type="component" value="Unassembled WGS sequence"/>
</dbReference>
<name>A0AAD8XGR4_GLOAC</name>
<gene>
    <name evidence="1" type="ORF">BDZ83DRAFT_361539</name>
</gene>
<dbReference type="RefSeq" id="XP_060364283.1">
    <property type="nucleotide sequence ID" value="XM_060502585.1"/>
</dbReference>
<proteinExistence type="predicted"/>
<evidence type="ECO:0000313" key="2">
    <source>
        <dbReference type="Proteomes" id="UP001244207"/>
    </source>
</evidence>
<keyword evidence="2" id="KW-1185">Reference proteome</keyword>
<reference evidence="1" key="1">
    <citation type="submission" date="2021-12" db="EMBL/GenBank/DDBJ databases">
        <title>Comparative genomics, transcriptomics and evolutionary studies reveal genomic signatures of adaptation to plant cell wall in hemibiotrophic fungi.</title>
        <authorList>
            <consortium name="DOE Joint Genome Institute"/>
            <person name="Baroncelli R."/>
            <person name="Diaz J.F."/>
            <person name="Benocci T."/>
            <person name="Peng M."/>
            <person name="Battaglia E."/>
            <person name="Haridas S."/>
            <person name="Andreopoulos W."/>
            <person name="Labutti K."/>
            <person name="Pangilinan J."/>
            <person name="Floch G.L."/>
            <person name="Makela M.R."/>
            <person name="Henrissat B."/>
            <person name="Grigoriev I.V."/>
            <person name="Crouch J.A."/>
            <person name="De Vries R.P."/>
            <person name="Sukno S.A."/>
            <person name="Thon M.R."/>
        </authorList>
    </citation>
    <scope>NUCLEOTIDE SEQUENCE</scope>
    <source>
        <strain evidence="1">CBS 112980</strain>
    </source>
</reference>
<organism evidence="1 2">
    <name type="scientific">Glomerella acutata</name>
    <name type="common">Colletotrichum acutatum</name>
    <dbReference type="NCBI Taxonomy" id="27357"/>
    <lineage>
        <taxon>Eukaryota</taxon>
        <taxon>Fungi</taxon>
        <taxon>Dikarya</taxon>
        <taxon>Ascomycota</taxon>
        <taxon>Pezizomycotina</taxon>
        <taxon>Sordariomycetes</taxon>
        <taxon>Hypocreomycetidae</taxon>
        <taxon>Glomerellales</taxon>
        <taxon>Glomerellaceae</taxon>
        <taxon>Colletotrichum</taxon>
        <taxon>Colletotrichum acutatum species complex</taxon>
    </lineage>
</organism>
<comment type="caution">
    <text evidence="1">The sequence shown here is derived from an EMBL/GenBank/DDBJ whole genome shotgun (WGS) entry which is preliminary data.</text>
</comment>
<dbReference type="EMBL" id="JAHMHS010000055">
    <property type="protein sequence ID" value="KAK1724228.1"/>
    <property type="molecule type" value="Genomic_DNA"/>
</dbReference>